<comment type="caution">
    <text evidence="1">The sequence shown here is derived from an EMBL/GenBank/DDBJ whole genome shotgun (WGS) entry which is preliminary data.</text>
</comment>
<reference evidence="1" key="1">
    <citation type="submission" date="2023-06" db="EMBL/GenBank/DDBJ databases">
        <title>Survivors Of The Sea: Transcriptome response of Skeletonema marinoi to long-term dormancy.</title>
        <authorList>
            <person name="Pinder M.I.M."/>
            <person name="Kourtchenko O."/>
            <person name="Robertson E.K."/>
            <person name="Larsson T."/>
            <person name="Maumus F."/>
            <person name="Osuna-Cruz C.M."/>
            <person name="Vancaester E."/>
            <person name="Stenow R."/>
            <person name="Vandepoele K."/>
            <person name="Ploug H."/>
            <person name="Bruchert V."/>
            <person name="Godhe A."/>
            <person name="Topel M."/>
        </authorList>
    </citation>
    <scope>NUCLEOTIDE SEQUENCE</scope>
    <source>
        <strain evidence="1">R05AC</strain>
    </source>
</reference>
<evidence type="ECO:0000313" key="2">
    <source>
        <dbReference type="Proteomes" id="UP001224775"/>
    </source>
</evidence>
<protein>
    <submittedName>
        <fullName evidence="1">Uncharacterized protein</fullName>
    </submittedName>
</protein>
<keyword evidence="2" id="KW-1185">Reference proteome</keyword>
<dbReference type="Proteomes" id="UP001224775">
    <property type="component" value="Unassembled WGS sequence"/>
</dbReference>
<proteinExistence type="predicted"/>
<dbReference type="EMBL" id="JATAAI010000012">
    <property type="protein sequence ID" value="KAK1741955.1"/>
    <property type="molecule type" value="Genomic_DNA"/>
</dbReference>
<name>A0AAD8YAD2_9STRA</name>
<dbReference type="AlphaFoldDB" id="A0AAD8YAD2"/>
<organism evidence="1 2">
    <name type="scientific">Skeletonema marinoi</name>
    <dbReference type="NCBI Taxonomy" id="267567"/>
    <lineage>
        <taxon>Eukaryota</taxon>
        <taxon>Sar</taxon>
        <taxon>Stramenopiles</taxon>
        <taxon>Ochrophyta</taxon>
        <taxon>Bacillariophyta</taxon>
        <taxon>Coscinodiscophyceae</taxon>
        <taxon>Thalassiosirophycidae</taxon>
        <taxon>Thalassiosirales</taxon>
        <taxon>Skeletonemataceae</taxon>
        <taxon>Skeletonema</taxon>
        <taxon>Skeletonema marinoi-dohrnii complex</taxon>
    </lineage>
</organism>
<gene>
    <name evidence="1" type="ORF">QTG54_007528</name>
</gene>
<evidence type="ECO:0000313" key="1">
    <source>
        <dbReference type="EMBL" id="KAK1741955.1"/>
    </source>
</evidence>
<accession>A0AAD8YAD2</accession>
<sequence>MSLPCARLLQKLAQKINSKMSINDCGRRHRFRHIIIQLAWQCVSLAAAVGRLLVRLLVRWVSIL</sequence>